<dbReference type="SUPFAM" id="SSF52141">
    <property type="entry name" value="Uracil-DNA glycosylase-like"/>
    <property type="match status" value="1"/>
</dbReference>
<proteinExistence type="predicted"/>
<evidence type="ECO:0000313" key="6">
    <source>
        <dbReference type="Proteomes" id="UP001596956"/>
    </source>
</evidence>
<keyword evidence="3" id="KW-0234">DNA repair</keyword>
<dbReference type="EMBL" id="JBHTHR010000221">
    <property type="protein sequence ID" value="MFD0801435.1"/>
    <property type="molecule type" value="Genomic_DNA"/>
</dbReference>
<reference evidence="6" key="1">
    <citation type="journal article" date="2019" name="Int. J. Syst. Evol. Microbiol.">
        <title>The Global Catalogue of Microorganisms (GCM) 10K type strain sequencing project: providing services to taxonomists for standard genome sequencing and annotation.</title>
        <authorList>
            <consortium name="The Broad Institute Genomics Platform"/>
            <consortium name="The Broad Institute Genome Sequencing Center for Infectious Disease"/>
            <person name="Wu L."/>
            <person name="Ma J."/>
        </authorList>
    </citation>
    <scope>NUCLEOTIDE SEQUENCE [LARGE SCALE GENOMIC DNA]</scope>
    <source>
        <strain evidence="6">CCUG 63369</strain>
    </source>
</reference>
<evidence type="ECO:0000259" key="4">
    <source>
        <dbReference type="Pfam" id="PF03167"/>
    </source>
</evidence>
<evidence type="ECO:0000256" key="3">
    <source>
        <dbReference type="ARBA" id="ARBA00023204"/>
    </source>
</evidence>
<dbReference type="InterPro" id="IPR015637">
    <property type="entry name" value="MUG/TDG"/>
</dbReference>
<dbReference type="InterPro" id="IPR036895">
    <property type="entry name" value="Uracil-DNA_glycosylase-like_sf"/>
</dbReference>
<keyword evidence="2" id="KW-0378">Hydrolase</keyword>
<evidence type="ECO:0000256" key="1">
    <source>
        <dbReference type="ARBA" id="ARBA00022763"/>
    </source>
</evidence>
<organism evidence="5 6">
    <name type="scientific">Streptomonospora algeriensis</name>
    <dbReference type="NCBI Taxonomy" id="995084"/>
    <lineage>
        <taxon>Bacteria</taxon>
        <taxon>Bacillati</taxon>
        <taxon>Actinomycetota</taxon>
        <taxon>Actinomycetes</taxon>
        <taxon>Streptosporangiales</taxon>
        <taxon>Nocardiopsidaceae</taxon>
        <taxon>Streptomonospora</taxon>
    </lineage>
</organism>
<gene>
    <name evidence="5" type="ORF">ACFQZU_08905</name>
</gene>
<dbReference type="Proteomes" id="UP001596956">
    <property type="component" value="Unassembled WGS sequence"/>
</dbReference>
<dbReference type="Gene3D" id="3.40.470.10">
    <property type="entry name" value="Uracil-DNA glycosylase-like domain"/>
    <property type="match status" value="1"/>
</dbReference>
<keyword evidence="6" id="KW-1185">Reference proteome</keyword>
<feature type="domain" description="Uracil-DNA glycosylase-like" evidence="4">
    <location>
        <begin position="6"/>
        <end position="94"/>
    </location>
</feature>
<comment type="caution">
    <text evidence="5">The sequence shown here is derived from an EMBL/GenBank/DDBJ whole genome shotgun (WGS) entry which is preliminary data.</text>
</comment>
<keyword evidence="1" id="KW-0227">DNA damage</keyword>
<protein>
    <submittedName>
        <fullName evidence="5">Uracil-DNA glycosylase family protein</fullName>
    </submittedName>
</protein>
<feature type="non-terminal residue" evidence="5">
    <location>
        <position position="1"/>
    </location>
</feature>
<dbReference type="InterPro" id="IPR005122">
    <property type="entry name" value="Uracil-DNA_glycosylase-like"/>
</dbReference>
<sequence>LLPQWGLGVTNLAARVTARADEVDTVELREGAAALECTLRAYRPGALAVLGVTAFRQAFGDPAARIGPRDGPIADTPVRVLPNPSGLNAHWSTEGIAAELRELADAVRGTSAGSG</sequence>
<name>A0ABW3BEB8_9ACTN</name>
<dbReference type="PANTHER" id="PTHR12159:SF9">
    <property type="entry name" value="G_T MISMATCH-SPECIFIC THYMINE DNA GLYCOSYLASE"/>
    <property type="match status" value="1"/>
</dbReference>
<evidence type="ECO:0000256" key="2">
    <source>
        <dbReference type="ARBA" id="ARBA00022801"/>
    </source>
</evidence>
<evidence type="ECO:0000313" key="5">
    <source>
        <dbReference type="EMBL" id="MFD0801435.1"/>
    </source>
</evidence>
<dbReference type="PANTHER" id="PTHR12159">
    <property type="entry name" value="G/T AND G/U MISMATCH-SPECIFIC DNA GLYCOSYLASE"/>
    <property type="match status" value="1"/>
</dbReference>
<accession>A0ABW3BEB8</accession>
<dbReference type="Pfam" id="PF03167">
    <property type="entry name" value="UDG"/>
    <property type="match status" value="1"/>
</dbReference>